<sequence>MSSLQSYYFLGFIFSSAILNIFIENESIGIKLLCLTLLFTTFIFASLFHNLKAKIEKNNKAE</sequence>
<reference evidence="3" key="1">
    <citation type="journal article" date="2019" name="Int. J. Syst. Evol. Microbiol.">
        <title>The Global Catalogue of Microorganisms (GCM) 10K type strain sequencing project: providing services to taxonomists for standard genome sequencing and annotation.</title>
        <authorList>
            <consortium name="The Broad Institute Genomics Platform"/>
            <consortium name="The Broad Institute Genome Sequencing Center for Infectious Disease"/>
            <person name="Wu L."/>
            <person name="Ma J."/>
        </authorList>
    </citation>
    <scope>NUCLEOTIDE SEQUENCE [LARGE SCALE GENOMIC DNA]</scope>
    <source>
        <strain evidence="3">NBRC 102030</strain>
    </source>
</reference>
<evidence type="ECO:0000313" key="3">
    <source>
        <dbReference type="Proteomes" id="UP001157046"/>
    </source>
</evidence>
<name>A0ABQ6J1R1_9GAMM</name>
<keyword evidence="3" id="KW-1185">Reference proteome</keyword>
<comment type="caution">
    <text evidence="2">The sequence shown here is derived from an EMBL/GenBank/DDBJ whole genome shotgun (WGS) entry which is preliminary data.</text>
</comment>
<evidence type="ECO:0000313" key="2">
    <source>
        <dbReference type="EMBL" id="GMA81436.1"/>
    </source>
</evidence>
<organism evidence="2 3">
    <name type="scientific">Shewanella glacialipiscicola</name>
    <dbReference type="NCBI Taxonomy" id="614069"/>
    <lineage>
        <taxon>Bacteria</taxon>
        <taxon>Pseudomonadati</taxon>
        <taxon>Pseudomonadota</taxon>
        <taxon>Gammaproteobacteria</taxon>
        <taxon>Alteromonadales</taxon>
        <taxon>Shewanellaceae</taxon>
        <taxon>Shewanella</taxon>
    </lineage>
</organism>
<accession>A0ABQ6J1R1</accession>
<proteinExistence type="predicted"/>
<dbReference type="EMBL" id="BSUY01000001">
    <property type="protein sequence ID" value="GMA81436.1"/>
    <property type="molecule type" value="Genomic_DNA"/>
</dbReference>
<dbReference type="Proteomes" id="UP001157046">
    <property type="component" value="Unassembled WGS sequence"/>
</dbReference>
<keyword evidence="1" id="KW-0472">Membrane</keyword>
<feature type="transmembrane region" description="Helical" evidence="1">
    <location>
        <begin position="29"/>
        <end position="48"/>
    </location>
</feature>
<gene>
    <name evidence="2" type="ORF">GCM10025855_09690</name>
</gene>
<keyword evidence="1" id="KW-0812">Transmembrane</keyword>
<evidence type="ECO:0000256" key="1">
    <source>
        <dbReference type="SAM" id="Phobius"/>
    </source>
</evidence>
<protein>
    <submittedName>
        <fullName evidence="2">Uncharacterized protein</fullName>
    </submittedName>
</protein>
<keyword evidence="1" id="KW-1133">Transmembrane helix</keyword>
<feature type="transmembrane region" description="Helical" evidence="1">
    <location>
        <begin position="7"/>
        <end position="23"/>
    </location>
</feature>